<feature type="domain" description="Dienelactone hydrolase" evidence="3">
    <location>
        <begin position="151"/>
        <end position="256"/>
    </location>
</feature>
<name>A0ABV7UV76_9GAMM</name>
<evidence type="ECO:0000256" key="1">
    <source>
        <dbReference type="ARBA" id="ARBA00022729"/>
    </source>
</evidence>
<dbReference type="InterPro" id="IPR050955">
    <property type="entry name" value="Plant_Biomass_Hydrol_Est"/>
</dbReference>
<evidence type="ECO:0000313" key="5">
    <source>
        <dbReference type="Proteomes" id="UP001595724"/>
    </source>
</evidence>
<organism evidence="4 5">
    <name type="scientific">Luteimonas notoginsengisoli</name>
    <dbReference type="NCBI Taxonomy" id="1578200"/>
    <lineage>
        <taxon>Bacteria</taxon>
        <taxon>Pseudomonadati</taxon>
        <taxon>Pseudomonadota</taxon>
        <taxon>Gammaproteobacteria</taxon>
        <taxon>Lysobacterales</taxon>
        <taxon>Lysobacteraceae</taxon>
        <taxon>Luteimonas</taxon>
    </lineage>
</organism>
<evidence type="ECO:0000259" key="3">
    <source>
        <dbReference type="Pfam" id="PF01738"/>
    </source>
</evidence>
<dbReference type="InterPro" id="IPR002925">
    <property type="entry name" value="Dienelactn_hydro"/>
</dbReference>
<dbReference type="SUPFAM" id="SSF53474">
    <property type="entry name" value="alpha/beta-Hydrolases"/>
    <property type="match status" value="1"/>
</dbReference>
<feature type="chain" id="PRO_5045612981" evidence="2">
    <location>
        <begin position="23"/>
        <end position="285"/>
    </location>
</feature>
<reference evidence="5" key="1">
    <citation type="journal article" date="2019" name="Int. J. Syst. Evol. Microbiol.">
        <title>The Global Catalogue of Microorganisms (GCM) 10K type strain sequencing project: providing services to taxonomists for standard genome sequencing and annotation.</title>
        <authorList>
            <consortium name="The Broad Institute Genomics Platform"/>
            <consortium name="The Broad Institute Genome Sequencing Center for Infectious Disease"/>
            <person name="Wu L."/>
            <person name="Ma J."/>
        </authorList>
    </citation>
    <scope>NUCLEOTIDE SEQUENCE [LARGE SCALE GENOMIC DNA]</scope>
    <source>
        <strain evidence="5">KCTC 42211</strain>
    </source>
</reference>
<feature type="signal peptide" evidence="2">
    <location>
        <begin position="1"/>
        <end position="22"/>
    </location>
</feature>
<dbReference type="EMBL" id="JBHRYF010000008">
    <property type="protein sequence ID" value="MFC3660357.1"/>
    <property type="molecule type" value="Genomic_DNA"/>
</dbReference>
<evidence type="ECO:0000313" key="4">
    <source>
        <dbReference type="EMBL" id="MFC3660357.1"/>
    </source>
</evidence>
<dbReference type="PANTHER" id="PTHR43037:SF1">
    <property type="entry name" value="BLL1128 PROTEIN"/>
    <property type="match status" value="1"/>
</dbReference>
<keyword evidence="5" id="KW-1185">Reference proteome</keyword>
<keyword evidence="1 2" id="KW-0732">Signal</keyword>
<dbReference type="Pfam" id="PF01738">
    <property type="entry name" value="DLH"/>
    <property type="match status" value="1"/>
</dbReference>
<dbReference type="PANTHER" id="PTHR43037">
    <property type="entry name" value="UNNAMED PRODUCT-RELATED"/>
    <property type="match status" value="1"/>
</dbReference>
<evidence type="ECO:0000256" key="2">
    <source>
        <dbReference type="SAM" id="SignalP"/>
    </source>
</evidence>
<comment type="caution">
    <text evidence="4">The sequence shown here is derived from an EMBL/GenBank/DDBJ whole genome shotgun (WGS) entry which is preliminary data.</text>
</comment>
<protein>
    <submittedName>
        <fullName evidence="4">Prolyl oligopeptidase family serine peptidase</fullName>
    </submittedName>
</protein>
<dbReference type="RefSeq" id="WP_386709654.1">
    <property type="nucleotide sequence ID" value="NZ_JBHRYF010000008.1"/>
</dbReference>
<dbReference type="Proteomes" id="UP001595724">
    <property type="component" value="Unassembled WGS sequence"/>
</dbReference>
<dbReference type="Gene3D" id="3.40.50.1820">
    <property type="entry name" value="alpha/beta hydrolase"/>
    <property type="match status" value="1"/>
</dbReference>
<gene>
    <name evidence="4" type="ORF">ACFOM9_09800</name>
</gene>
<dbReference type="PROSITE" id="PS51257">
    <property type="entry name" value="PROKAR_LIPOPROTEIN"/>
    <property type="match status" value="1"/>
</dbReference>
<dbReference type="InterPro" id="IPR029058">
    <property type="entry name" value="AB_hydrolase_fold"/>
</dbReference>
<proteinExistence type="predicted"/>
<accession>A0ABV7UV76</accession>
<sequence length="285" mass="30650">MPGRRWRLCAYAGLCLGLAACATTGGVDVVRGAPPLDRSATHGLTADDFRAGVFTAADGTTLPYRLLAPARLEPGRRYPLVVQFHNSGAIGRDNRAQIEADISARAWALPAIRARHPAFVLVPQFPVRSADYDDPRAPRSAHAGPPLEAALAMVAAIANEHPIDPDRIYASGFSMGGSTTWLAALERPGLFAAAVPIGAIAPDRRLAGKLTALPLLVLHGDQDDENPIQSNRDMVAAIRSAGGRQARLREYAGLAHQPPGDLIPGHWWRDWLFAQRRAPQQQPSR</sequence>